<evidence type="ECO:0000313" key="9">
    <source>
        <dbReference type="EMBL" id="AKJ71845.1"/>
    </source>
</evidence>
<dbReference type="Gene3D" id="3.10.150.10">
    <property type="entry name" value="DNA Polymerase III, subunit A, domain 2"/>
    <property type="match status" value="1"/>
</dbReference>
<evidence type="ECO:0000256" key="1">
    <source>
        <dbReference type="ARBA" id="ARBA00004496"/>
    </source>
</evidence>
<comment type="subcellular location">
    <subcellularLocation>
        <location evidence="1">Cytoplasm</location>
    </subcellularLocation>
</comment>
<name>A0A0K0N571_9CAUD</name>
<evidence type="ECO:0000256" key="5">
    <source>
        <dbReference type="ARBA" id="ARBA00022695"/>
    </source>
</evidence>
<dbReference type="OrthoDB" id="5410at10239"/>
<comment type="similarity">
    <text evidence="2">Belongs to the beta sliding clamp family.</text>
</comment>
<evidence type="ECO:0000256" key="6">
    <source>
        <dbReference type="ARBA" id="ARBA00022705"/>
    </source>
</evidence>
<dbReference type="Gene3D" id="3.70.10.10">
    <property type="match status" value="1"/>
</dbReference>
<evidence type="ECO:0000256" key="4">
    <source>
        <dbReference type="ARBA" id="ARBA00022679"/>
    </source>
</evidence>
<evidence type="ECO:0000256" key="7">
    <source>
        <dbReference type="ARBA" id="ARBA00022932"/>
    </source>
</evidence>
<dbReference type="RefSeq" id="YP_009214814.1">
    <property type="nucleotide sequence ID" value="NC_028966.1"/>
</dbReference>
<dbReference type="PANTHER" id="PTHR30478:SF0">
    <property type="entry name" value="BETA SLIDING CLAMP"/>
    <property type="match status" value="1"/>
</dbReference>
<keyword evidence="5" id="KW-0548">Nucleotidyltransferase</keyword>
<gene>
    <name evidence="9" type="ORF">TIN3_48</name>
</gene>
<accession>A0A0K0N571</accession>
<dbReference type="InterPro" id="IPR046938">
    <property type="entry name" value="DNA_clamp_sf"/>
</dbReference>
<proteinExistence type="inferred from homology"/>
<keyword evidence="6" id="KW-0235">DNA replication</keyword>
<dbReference type="Proteomes" id="UP000203663">
    <property type="component" value="Segment"/>
</dbReference>
<evidence type="ECO:0000256" key="8">
    <source>
        <dbReference type="ARBA" id="ARBA00023125"/>
    </source>
</evidence>
<dbReference type="KEGG" id="vg:26641135"/>
<keyword evidence="7" id="KW-0239">DNA-directed DNA polymerase</keyword>
<dbReference type="EMBL" id="KR011063">
    <property type="protein sequence ID" value="AKJ71845.1"/>
    <property type="molecule type" value="Genomic_DNA"/>
</dbReference>
<keyword evidence="10" id="KW-1185">Reference proteome</keyword>
<evidence type="ECO:0000256" key="3">
    <source>
        <dbReference type="ARBA" id="ARBA00022490"/>
    </source>
</evidence>
<keyword evidence="8" id="KW-0238">DNA-binding</keyword>
<dbReference type="GO" id="GO:0006271">
    <property type="term" value="P:DNA strand elongation involved in DNA replication"/>
    <property type="evidence" value="ECO:0007669"/>
    <property type="project" value="TreeGrafter"/>
</dbReference>
<reference evidence="9 10" key="1">
    <citation type="journal article" date="2015" name="Appl. Environ. Microbiol.">
        <title>Three of a Kind: Genetically Similar Tsukamurella Phages TIN2, TIN3, and TIN4.</title>
        <authorList>
            <person name="Dyson Z.A."/>
            <person name="Tucci J."/>
            <person name="Seviour R.J."/>
            <person name="Petrovski S."/>
        </authorList>
    </citation>
    <scope>NUCLEOTIDE SEQUENCE [LARGE SCALE GENOMIC DNA]</scope>
</reference>
<dbReference type="GO" id="GO:0003677">
    <property type="term" value="F:DNA binding"/>
    <property type="evidence" value="ECO:0007669"/>
    <property type="project" value="UniProtKB-KW"/>
</dbReference>
<evidence type="ECO:0000313" key="10">
    <source>
        <dbReference type="Proteomes" id="UP000203663"/>
    </source>
</evidence>
<dbReference type="InterPro" id="IPR001001">
    <property type="entry name" value="DNA_polIII_beta"/>
</dbReference>
<dbReference type="GO" id="GO:0003887">
    <property type="term" value="F:DNA-directed DNA polymerase activity"/>
    <property type="evidence" value="ECO:0007669"/>
    <property type="project" value="UniProtKB-KW"/>
</dbReference>
<keyword evidence="3" id="KW-0963">Cytoplasm</keyword>
<dbReference type="PANTHER" id="PTHR30478">
    <property type="entry name" value="DNA POLYMERASE III SUBUNIT BETA"/>
    <property type="match status" value="1"/>
</dbReference>
<dbReference type="SUPFAM" id="SSF55979">
    <property type="entry name" value="DNA clamp"/>
    <property type="match status" value="2"/>
</dbReference>
<organism evidence="9 10">
    <name type="scientific">Tsukamurella phage TIN3</name>
    <dbReference type="NCBI Taxonomy" id="1636546"/>
    <lineage>
        <taxon>Viruses</taxon>
        <taxon>Duplodnaviria</taxon>
        <taxon>Heunggongvirae</taxon>
        <taxon>Uroviricota</taxon>
        <taxon>Caudoviricetes</taxon>
        <taxon>Tinduovirus</taxon>
        <taxon>Tinduovirus TIN3</taxon>
    </lineage>
</organism>
<sequence>MSATVEFNNAALADAVKRANIIAPTRGRELDKFKGFVIDLYPGEEYVTLRVTNGEVFYTEYLYPNELDVPVAKSWRVASNSTHGIVSNLAASGSVKLKEEGGKIRITSGRMKATTPLIKSGDYPDPDQFMFEPEGMFTMKGFGTRLDLVGWSTSSDGLPPRCGVYMDEGHLCATNGKTLVRVPNEYKFADGRNNIVLPYQLIGPVLRSLEEIQVGVLGDNLVIAPTEDIYIKCSLFEPRFDPVNRIMEKEMPAAISFSKEDVISTLSRVSKIGASDRQIGLDVYIGGESMTLSVKDRDSAEEIEETILLISGGDHDIVKFMFSVEYFTDIITKAPGREMVMEYNPEKTVSMVKFLGDDGYEGVVMPRAEVAKSRGEGE</sequence>
<dbReference type="GO" id="GO:0009360">
    <property type="term" value="C:DNA polymerase III complex"/>
    <property type="evidence" value="ECO:0007669"/>
    <property type="project" value="InterPro"/>
</dbReference>
<protein>
    <submittedName>
        <fullName evidence="9">DNA polymerase III beta subunit</fullName>
    </submittedName>
</protein>
<keyword evidence="4" id="KW-0808">Transferase</keyword>
<evidence type="ECO:0000256" key="2">
    <source>
        <dbReference type="ARBA" id="ARBA00010752"/>
    </source>
</evidence>
<dbReference type="GeneID" id="26641135"/>